<dbReference type="EMBL" id="BAABGT010000057">
    <property type="protein sequence ID" value="GAA4550535.1"/>
    <property type="molecule type" value="Genomic_DNA"/>
</dbReference>
<accession>A0ABP8RX61</accession>
<sequence length="60" mass="6084">MTDVIESLGYGVVDAGSLADSRRQSTGTPVWGTPYGSSSNDRGRPAGEEAIRAAQAAAAT</sequence>
<feature type="region of interest" description="Disordered" evidence="1">
    <location>
        <begin position="15"/>
        <end position="60"/>
    </location>
</feature>
<gene>
    <name evidence="2" type="ORF">GCM10023175_40850</name>
</gene>
<keyword evidence="3" id="KW-1185">Reference proteome</keyword>
<evidence type="ECO:0000313" key="2">
    <source>
        <dbReference type="EMBL" id="GAA4550535.1"/>
    </source>
</evidence>
<comment type="caution">
    <text evidence="2">The sequence shown here is derived from an EMBL/GenBank/DDBJ whole genome shotgun (WGS) entry which is preliminary data.</text>
</comment>
<reference evidence="3" key="1">
    <citation type="journal article" date="2019" name="Int. J. Syst. Evol. Microbiol.">
        <title>The Global Catalogue of Microorganisms (GCM) 10K type strain sequencing project: providing services to taxonomists for standard genome sequencing and annotation.</title>
        <authorList>
            <consortium name="The Broad Institute Genomics Platform"/>
            <consortium name="The Broad Institute Genome Sequencing Center for Infectious Disease"/>
            <person name="Wu L."/>
            <person name="Ma J."/>
        </authorList>
    </citation>
    <scope>NUCLEOTIDE SEQUENCE [LARGE SCALE GENOMIC DNA]</scope>
    <source>
        <strain evidence="3">JCM 17906</strain>
    </source>
</reference>
<proteinExistence type="predicted"/>
<organism evidence="2 3">
    <name type="scientific">Pseudonocardia xishanensis</name>
    <dbReference type="NCBI Taxonomy" id="630995"/>
    <lineage>
        <taxon>Bacteria</taxon>
        <taxon>Bacillati</taxon>
        <taxon>Actinomycetota</taxon>
        <taxon>Actinomycetes</taxon>
        <taxon>Pseudonocardiales</taxon>
        <taxon>Pseudonocardiaceae</taxon>
        <taxon>Pseudonocardia</taxon>
    </lineage>
</organism>
<dbReference type="Proteomes" id="UP001501598">
    <property type="component" value="Unassembled WGS sequence"/>
</dbReference>
<evidence type="ECO:0000256" key="1">
    <source>
        <dbReference type="SAM" id="MobiDB-lite"/>
    </source>
</evidence>
<name>A0ABP8RX61_9PSEU</name>
<evidence type="ECO:0000313" key="3">
    <source>
        <dbReference type="Proteomes" id="UP001501598"/>
    </source>
</evidence>
<protein>
    <submittedName>
        <fullName evidence="2">Uncharacterized protein</fullName>
    </submittedName>
</protein>
<feature type="compositionally biased region" description="Basic and acidic residues" evidence="1">
    <location>
        <begin position="41"/>
        <end position="51"/>
    </location>
</feature>